<evidence type="ECO:0000313" key="5">
    <source>
        <dbReference type="Proteomes" id="UP000064893"/>
    </source>
</evidence>
<keyword evidence="1 3" id="KW-0145">Chemotaxis</keyword>
<dbReference type="SUPFAM" id="SSF64438">
    <property type="entry name" value="CNF1/YfiH-like putative cysteine hydrolases"/>
    <property type="match status" value="1"/>
</dbReference>
<dbReference type="KEGG" id="blq:L21SP5_03113"/>
<dbReference type="AlphaFoldDB" id="A0A0S2I2S3"/>
<reference evidence="4 5" key="1">
    <citation type="submission" date="2015-11" db="EMBL/GenBank/DDBJ databases">
        <title>Description and complete genome sequence of a novel strain predominating in hypersaline microbial mats and representing a new family of the Bacteriodetes phylum.</title>
        <authorList>
            <person name="Spring S."/>
            <person name="Bunk B."/>
            <person name="Sproer C."/>
            <person name="Klenk H.-P."/>
        </authorList>
    </citation>
    <scope>NUCLEOTIDE SEQUENCE [LARGE SCALE GENOMIC DNA]</scope>
    <source>
        <strain evidence="4 5">L21-Spi-D4</strain>
    </source>
</reference>
<dbReference type="InterPro" id="IPR011324">
    <property type="entry name" value="Cytotoxic_necrot_fac-like_cat"/>
</dbReference>
<evidence type="ECO:0000313" key="4">
    <source>
        <dbReference type="EMBL" id="ALO16728.1"/>
    </source>
</evidence>
<dbReference type="PANTHER" id="PTHR35147:SF3">
    <property type="entry name" value="CHEMORECEPTOR GLUTAMINE DEAMIDASE CHED 1-RELATED"/>
    <property type="match status" value="1"/>
</dbReference>
<dbReference type="OrthoDB" id="9807202at2"/>
<dbReference type="HAMAP" id="MF_01440">
    <property type="entry name" value="CheD"/>
    <property type="match status" value="1"/>
</dbReference>
<gene>
    <name evidence="3 4" type="primary">cheD</name>
    <name evidence="4" type="ORF">L21SP5_03113</name>
</gene>
<dbReference type="GO" id="GO:0006935">
    <property type="term" value="P:chemotaxis"/>
    <property type="evidence" value="ECO:0007669"/>
    <property type="project" value="UniProtKB-UniRule"/>
</dbReference>
<proteinExistence type="inferred from homology"/>
<dbReference type="PANTHER" id="PTHR35147">
    <property type="entry name" value="CHEMORECEPTOR GLUTAMINE DEAMIDASE CHED-RELATED"/>
    <property type="match status" value="1"/>
</dbReference>
<comment type="similarity">
    <text evidence="3">Belongs to the CheD family.</text>
</comment>
<dbReference type="EMBL" id="CP013118">
    <property type="protein sequence ID" value="ALO16728.1"/>
    <property type="molecule type" value="Genomic_DNA"/>
</dbReference>
<comment type="function">
    <text evidence="3">Probably deamidates glutamine residues to glutamate on methyl-accepting chemotaxis receptors (MCPs), playing an important role in chemotaxis.</text>
</comment>
<keyword evidence="2 3" id="KW-0378">Hydrolase</keyword>
<evidence type="ECO:0000256" key="3">
    <source>
        <dbReference type="HAMAP-Rule" id="MF_01440"/>
    </source>
</evidence>
<dbReference type="PATRIC" id="fig|1307839.3.peg.3270"/>
<protein>
    <recommendedName>
        <fullName evidence="3">Probable chemoreceptor glutamine deamidase CheD</fullName>
        <ecNumber evidence="3">3.5.1.44</ecNumber>
    </recommendedName>
</protein>
<sequence length="159" mass="17738">MDNLPVHYLYPAALFAPSEPHLINTLLGSCVAICLYDPIQQRGGMNHYMLPYWNGNGLASPKYGNIAIEKLIESLTRNGSKRNNLIAKVFGGGEVIESQHHYFDIGKRNIEVGHQMLKDLRIPIKAESTGGKQGRKIQFNTITGAVKMKYINKQEVNGK</sequence>
<evidence type="ECO:0000256" key="2">
    <source>
        <dbReference type="ARBA" id="ARBA00022801"/>
    </source>
</evidence>
<keyword evidence="4" id="KW-0675">Receptor</keyword>
<dbReference type="RefSeq" id="WP_057954077.1">
    <property type="nucleotide sequence ID" value="NZ_CP013118.1"/>
</dbReference>
<evidence type="ECO:0000256" key="1">
    <source>
        <dbReference type="ARBA" id="ARBA00022500"/>
    </source>
</evidence>
<dbReference type="Proteomes" id="UP000064893">
    <property type="component" value="Chromosome"/>
</dbReference>
<keyword evidence="5" id="KW-1185">Reference proteome</keyword>
<comment type="catalytic activity">
    <reaction evidence="3">
        <text>L-glutaminyl-[protein] + H2O = L-glutamyl-[protein] + NH4(+)</text>
        <dbReference type="Rhea" id="RHEA:16441"/>
        <dbReference type="Rhea" id="RHEA-COMP:10207"/>
        <dbReference type="Rhea" id="RHEA-COMP:10208"/>
        <dbReference type="ChEBI" id="CHEBI:15377"/>
        <dbReference type="ChEBI" id="CHEBI:28938"/>
        <dbReference type="ChEBI" id="CHEBI:29973"/>
        <dbReference type="ChEBI" id="CHEBI:30011"/>
        <dbReference type="EC" id="3.5.1.44"/>
    </reaction>
</comment>
<dbReference type="Pfam" id="PF03975">
    <property type="entry name" value="CheD"/>
    <property type="match status" value="1"/>
</dbReference>
<name>A0A0S2I2S3_9BACT</name>
<dbReference type="CDD" id="cd16352">
    <property type="entry name" value="CheD"/>
    <property type="match status" value="1"/>
</dbReference>
<dbReference type="EC" id="3.5.1.44" evidence="3"/>
<dbReference type="Gene3D" id="3.30.1330.200">
    <property type="match status" value="1"/>
</dbReference>
<dbReference type="GO" id="GO:0050568">
    <property type="term" value="F:protein-glutamine glutaminase activity"/>
    <property type="evidence" value="ECO:0007669"/>
    <property type="project" value="UniProtKB-UniRule"/>
</dbReference>
<dbReference type="STRING" id="1307839.L21SP5_03113"/>
<dbReference type="InterPro" id="IPR005659">
    <property type="entry name" value="Chemorcpt_Glu_NH3ase_CheD"/>
</dbReference>
<accession>A0A0S2I2S3</accession>
<organism evidence="4 5">
    <name type="scientific">Salinivirga cyanobacteriivorans</name>
    <dbReference type="NCBI Taxonomy" id="1307839"/>
    <lineage>
        <taxon>Bacteria</taxon>
        <taxon>Pseudomonadati</taxon>
        <taxon>Bacteroidota</taxon>
        <taxon>Bacteroidia</taxon>
        <taxon>Bacteroidales</taxon>
        <taxon>Salinivirgaceae</taxon>
        <taxon>Salinivirga</taxon>
    </lineage>
</organism>
<dbReference type="InterPro" id="IPR038592">
    <property type="entry name" value="CheD-like_sf"/>
</dbReference>